<dbReference type="EMBL" id="AP027081">
    <property type="protein sequence ID" value="BDU75971.1"/>
    <property type="molecule type" value="Genomic_DNA"/>
</dbReference>
<dbReference type="InterPro" id="IPR027363">
    <property type="entry name" value="M1Pi_N"/>
</dbReference>
<evidence type="ECO:0000313" key="4">
    <source>
        <dbReference type="Proteomes" id="UP001228113"/>
    </source>
</evidence>
<keyword evidence="2" id="KW-0486">Methionine biosynthesis</keyword>
<dbReference type="Pfam" id="PF01008">
    <property type="entry name" value="IF-2B"/>
    <property type="match status" value="1"/>
</dbReference>
<protein>
    <recommendedName>
        <fullName evidence="2">Methylthioribose-1-phosphate isomerase</fullName>
        <shortName evidence="2">M1Pi</shortName>
        <shortName evidence="2">MTR-1-P isomerase</shortName>
        <ecNumber evidence="2">5.3.1.23</ecNumber>
    </recommendedName>
    <alternativeName>
        <fullName evidence="2">S-methyl-5-thioribose-1-phosphate isomerase</fullName>
    </alternativeName>
</protein>
<keyword evidence="2" id="KW-0028">Amino-acid biosynthesis</keyword>
<dbReference type="HAMAP" id="MF_01678">
    <property type="entry name" value="Salvage_MtnA"/>
    <property type="match status" value="1"/>
</dbReference>
<feature type="binding site" evidence="2">
    <location>
        <position position="185"/>
    </location>
    <ligand>
        <name>substrate</name>
    </ligand>
</feature>
<proteinExistence type="inferred from homology"/>
<dbReference type="GO" id="GO:0046523">
    <property type="term" value="F:S-methyl-5-thioribose-1-phosphate isomerase activity"/>
    <property type="evidence" value="ECO:0007669"/>
    <property type="project" value="UniProtKB-UniRule"/>
</dbReference>
<dbReference type="SUPFAM" id="SSF100950">
    <property type="entry name" value="NagB/RpiA/CoA transferase-like"/>
    <property type="match status" value="1"/>
</dbReference>
<dbReference type="KEGG" id="msea:METESE_09290"/>
<feature type="binding site" evidence="2">
    <location>
        <position position="86"/>
    </location>
    <ligand>
        <name>substrate</name>
    </ligand>
</feature>
<sequence length="335" mass="35079">MNPMTSLALRYDGRRLLILDQTRLPREEAWVDGGDPDAMVGHIRRLAVRGAPLIGVAAALALAVFAESGADESSLRQAAASLRAARPTAVNLMWAMDRMAERIPLGAPALAAEAEAIFREDVALCEAMARHGVSLLGAGEAVLTHCNSGALATVGVGTALGVILRAWEAGKVRHVYVDETRPLLQGARLTAWELARAGVPHTLLTDSMAAILLRDGRIDRVLVGADRVAANGDFANKVGTYGLAVQCRFHGVPFHPVAPWSTVDLACPAGAGIPIEMRDAAEVRGQGGRAWAADDTPAFNPSFDVTPAALVTSLVTDRGVATAADLQAGILARLG</sequence>
<keyword evidence="4" id="KW-1185">Reference proteome</keyword>
<gene>
    <name evidence="2 3" type="primary">mtnA</name>
    <name evidence="3" type="ORF">METESE_09290</name>
</gene>
<organism evidence="3 4">
    <name type="scientific">Mesoterricola sediminis</name>
    <dbReference type="NCBI Taxonomy" id="2927980"/>
    <lineage>
        <taxon>Bacteria</taxon>
        <taxon>Pseudomonadati</taxon>
        <taxon>Acidobacteriota</taxon>
        <taxon>Holophagae</taxon>
        <taxon>Holophagales</taxon>
        <taxon>Holophagaceae</taxon>
        <taxon>Mesoterricola</taxon>
    </lineage>
</organism>
<dbReference type="RefSeq" id="WP_394365876.1">
    <property type="nucleotide sequence ID" value="NZ_AP027081.1"/>
</dbReference>
<dbReference type="PANTHER" id="PTHR43475">
    <property type="entry name" value="METHYLTHIORIBOSE-1-PHOSPHATE ISOMERASE"/>
    <property type="match status" value="1"/>
</dbReference>
<comment type="pathway">
    <text evidence="2">Amino-acid biosynthesis; L-methionine biosynthesis via salvage pathway; L-methionine from S-methyl-5-thio-alpha-D-ribose 1-phosphate: step 1/6.</text>
</comment>
<dbReference type="InterPro" id="IPR037171">
    <property type="entry name" value="NagB/RpiA_transferase-like"/>
</dbReference>
<dbReference type="FunFam" id="3.40.50.10470:FF:000006">
    <property type="entry name" value="Methylthioribose-1-phosphate isomerase"/>
    <property type="match status" value="1"/>
</dbReference>
<feature type="site" description="Transition state stabilizer" evidence="2">
    <location>
        <position position="146"/>
    </location>
</feature>
<accession>A0AA48GMT2</accession>
<dbReference type="InterPro" id="IPR005251">
    <property type="entry name" value="IF-M1Pi"/>
</dbReference>
<name>A0AA48GMT2_9BACT</name>
<dbReference type="NCBIfam" id="NF004326">
    <property type="entry name" value="PRK05720.1"/>
    <property type="match status" value="1"/>
</dbReference>
<dbReference type="InterPro" id="IPR042529">
    <property type="entry name" value="IF_2B-like_C"/>
</dbReference>
<dbReference type="Proteomes" id="UP001228113">
    <property type="component" value="Chromosome"/>
</dbReference>
<feature type="binding site" evidence="2">
    <location>
        <begin position="49"/>
        <end position="51"/>
    </location>
    <ligand>
        <name>substrate</name>
    </ligand>
</feature>
<dbReference type="InterPro" id="IPR000649">
    <property type="entry name" value="IF-2B-related"/>
</dbReference>
<evidence type="ECO:0000256" key="1">
    <source>
        <dbReference type="ARBA" id="ARBA00023235"/>
    </source>
</evidence>
<comment type="function">
    <text evidence="2">Catalyzes the interconversion of methylthioribose-1-phosphate (MTR-1-P) into methylthioribulose-1-phosphate (MTRu-1-P).</text>
</comment>
<feature type="binding site" evidence="2">
    <location>
        <begin position="236"/>
        <end position="237"/>
    </location>
    <ligand>
        <name>substrate</name>
    </ligand>
</feature>
<evidence type="ECO:0000313" key="3">
    <source>
        <dbReference type="EMBL" id="BDU75971.1"/>
    </source>
</evidence>
<comment type="similarity">
    <text evidence="2">Belongs to the EIF-2B alpha/beta/delta subunits family. MtnA subfamily.</text>
</comment>
<dbReference type="NCBIfam" id="TIGR00512">
    <property type="entry name" value="salvage_mtnA"/>
    <property type="match status" value="1"/>
</dbReference>
<dbReference type="AlphaFoldDB" id="A0AA48GMT2"/>
<evidence type="ECO:0000256" key="2">
    <source>
        <dbReference type="HAMAP-Rule" id="MF_01678"/>
    </source>
</evidence>
<dbReference type="GO" id="GO:0019509">
    <property type="term" value="P:L-methionine salvage from methylthioadenosine"/>
    <property type="evidence" value="ECO:0007669"/>
    <property type="project" value="UniProtKB-UniRule"/>
</dbReference>
<comment type="catalytic activity">
    <reaction evidence="2">
        <text>5-(methylsulfanyl)-alpha-D-ribose 1-phosphate = 5-(methylsulfanyl)-D-ribulose 1-phosphate</text>
        <dbReference type="Rhea" id="RHEA:19989"/>
        <dbReference type="ChEBI" id="CHEBI:58533"/>
        <dbReference type="ChEBI" id="CHEBI:58548"/>
        <dbReference type="EC" id="5.3.1.23"/>
    </reaction>
</comment>
<dbReference type="NCBIfam" id="TIGR00524">
    <property type="entry name" value="eIF-2B_rel"/>
    <property type="match status" value="1"/>
</dbReference>
<dbReference type="Gene3D" id="1.20.120.420">
    <property type="entry name" value="translation initiation factor eif-2b, domain 1"/>
    <property type="match status" value="1"/>
</dbReference>
<reference evidence="3" key="1">
    <citation type="journal article" date="2023" name="Int. J. Syst. Evol. Microbiol.">
        <title>Mesoterricola silvestris gen. nov., sp. nov., Mesoterricola sediminis sp. nov., Geothrix oryzae sp. nov., Geothrix edaphica sp. nov., Geothrix rubra sp. nov., and Geothrix limicola sp. nov., six novel members of Acidobacteriota isolated from soils.</title>
        <authorList>
            <person name="Itoh H."/>
            <person name="Sugisawa Y."/>
            <person name="Mise K."/>
            <person name="Xu Z."/>
            <person name="Kuniyasu M."/>
            <person name="Ushijima N."/>
            <person name="Kawano K."/>
            <person name="Kobayashi E."/>
            <person name="Shiratori Y."/>
            <person name="Masuda Y."/>
            <person name="Senoo K."/>
        </authorList>
    </citation>
    <scope>NUCLEOTIDE SEQUENCE</scope>
    <source>
        <strain evidence="3">W786</strain>
    </source>
</reference>
<dbReference type="PANTHER" id="PTHR43475:SF1">
    <property type="entry name" value="METHYLTHIORIBOSE-1-PHOSPHATE ISOMERASE"/>
    <property type="match status" value="1"/>
</dbReference>
<feature type="active site" description="Proton donor" evidence="2">
    <location>
        <position position="226"/>
    </location>
</feature>
<dbReference type="EC" id="5.3.1.23" evidence="2"/>
<dbReference type="Gene3D" id="3.40.50.10470">
    <property type="entry name" value="Translation initiation factor eif-2b, domain 2"/>
    <property type="match status" value="1"/>
</dbReference>
<dbReference type="InterPro" id="IPR011559">
    <property type="entry name" value="Initiation_fac_2B_a/b/d"/>
</dbReference>
<keyword evidence="1 2" id="KW-0413">Isomerase</keyword>